<gene>
    <name evidence="1" type="ORF">AVEN_216642_1</name>
</gene>
<comment type="caution">
    <text evidence="1">The sequence shown here is derived from an EMBL/GenBank/DDBJ whole genome shotgun (WGS) entry which is preliminary data.</text>
</comment>
<keyword evidence="2" id="KW-1185">Reference proteome</keyword>
<reference evidence="1 2" key="1">
    <citation type="journal article" date="2019" name="Sci. Rep.">
        <title>Orb-weaving spider Araneus ventricosus genome elucidates the spidroin gene catalogue.</title>
        <authorList>
            <person name="Kono N."/>
            <person name="Nakamura H."/>
            <person name="Ohtoshi R."/>
            <person name="Moran D.A.P."/>
            <person name="Shinohara A."/>
            <person name="Yoshida Y."/>
            <person name="Fujiwara M."/>
            <person name="Mori M."/>
            <person name="Tomita M."/>
            <person name="Arakawa K."/>
        </authorList>
    </citation>
    <scope>NUCLEOTIDE SEQUENCE [LARGE SCALE GENOMIC DNA]</scope>
</reference>
<evidence type="ECO:0000313" key="2">
    <source>
        <dbReference type="Proteomes" id="UP000499080"/>
    </source>
</evidence>
<proteinExistence type="predicted"/>
<sequence length="105" mass="11806">MKDELCGDIASEFVGLKAKMYSLKTLHFEKQTAKGVLKSRVSHNDYKNCLLNVQGTRESFKTIKSSYHVLKTVQQNKISLCPFDDKRDVLDDGISTLAVGHSDIK</sequence>
<organism evidence="1 2">
    <name type="scientific">Araneus ventricosus</name>
    <name type="common">Orbweaver spider</name>
    <name type="synonym">Epeira ventricosa</name>
    <dbReference type="NCBI Taxonomy" id="182803"/>
    <lineage>
        <taxon>Eukaryota</taxon>
        <taxon>Metazoa</taxon>
        <taxon>Ecdysozoa</taxon>
        <taxon>Arthropoda</taxon>
        <taxon>Chelicerata</taxon>
        <taxon>Arachnida</taxon>
        <taxon>Araneae</taxon>
        <taxon>Araneomorphae</taxon>
        <taxon>Entelegynae</taxon>
        <taxon>Araneoidea</taxon>
        <taxon>Araneidae</taxon>
        <taxon>Araneus</taxon>
    </lineage>
</organism>
<dbReference type="OrthoDB" id="6602337at2759"/>
<accession>A0A4Y2DWN8</accession>
<protein>
    <submittedName>
        <fullName evidence="1">Uncharacterized protein</fullName>
    </submittedName>
</protein>
<dbReference type="EMBL" id="BGPR01000439">
    <property type="protein sequence ID" value="GBM20218.1"/>
    <property type="molecule type" value="Genomic_DNA"/>
</dbReference>
<name>A0A4Y2DWN8_ARAVE</name>
<evidence type="ECO:0000313" key="1">
    <source>
        <dbReference type="EMBL" id="GBM20218.1"/>
    </source>
</evidence>
<dbReference type="AlphaFoldDB" id="A0A4Y2DWN8"/>
<dbReference type="Proteomes" id="UP000499080">
    <property type="component" value="Unassembled WGS sequence"/>
</dbReference>